<evidence type="ECO:0000313" key="2">
    <source>
        <dbReference type="EMBL" id="GHP11176.1"/>
    </source>
</evidence>
<gene>
    <name evidence="2" type="ORF">PPROV_000990600</name>
</gene>
<name>A0A830HUP3_9CHLO</name>
<proteinExistence type="predicted"/>
<dbReference type="InterPro" id="IPR053021">
    <property type="entry name" value="Chloroplast_ADK"/>
</dbReference>
<dbReference type="OrthoDB" id="439792at2759"/>
<dbReference type="EMBL" id="BNJQ01000033">
    <property type="protein sequence ID" value="GHP11176.1"/>
    <property type="molecule type" value="Genomic_DNA"/>
</dbReference>
<sequence>MACGMFVGTGMKKTAIMTTTRACSRSEAGFRKARLSVHRPRVQGFQCRSRVAGRCVLTTVAAVTPNTEFVCPAKLNTTPHARDSRQMFYQDASEAVVAAVESPTISRCSMVLQIPETNIEGDVYRVGTLLELARQMATGVIRSQKKKCVKLCVQQSLGEGIFTGLPLSLSGVRRLLEMLDFEDDVADYVKVGAVSEEEVDDECAAYIVLCPQNIVNGCVVPLLEEMTLAAEAKGQTVMILNANLGDVPSSGGRMQVAGRKERIAFAKSFTPIYHFRLLYQKPFFYPIYGCIRMTVGERWGVFKKIGGTNVIRDPESYVLVDEFDKEPTPQLITGSLMRKRE</sequence>
<reference evidence="2" key="1">
    <citation type="submission" date="2020-10" db="EMBL/GenBank/DDBJ databases">
        <title>Unveiling of a novel bifunctional photoreceptor, Dualchrome1, isolated from a cosmopolitan green alga.</title>
        <authorList>
            <person name="Suzuki S."/>
            <person name="Kawachi M."/>
        </authorList>
    </citation>
    <scope>NUCLEOTIDE SEQUENCE</scope>
    <source>
        <strain evidence="2">NIES 2893</strain>
    </source>
</reference>
<evidence type="ECO:0000313" key="3">
    <source>
        <dbReference type="Proteomes" id="UP000660262"/>
    </source>
</evidence>
<dbReference type="Proteomes" id="UP000660262">
    <property type="component" value="Unassembled WGS sequence"/>
</dbReference>
<accession>A0A830HUP3</accession>
<protein>
    <recommendedName>
        <fullName evidence="1">DUF1995 domain-containing protein</fullName>
    </recommendedName>
</protein>
<evidence type="ECO:0000259" key="1">
    <source>
        <dbReference type="Pfam" id="PF09353"/>
    </source>
</evidence>
<dbReference type="Pfam" id="PF09353">
    <property type="entry name" value="DUF1995"/>
    <property type="match status" value="1"/>
</dbReference>
<dbReference type="PANTHER" id="PTHR35509">
    <property type="entry name" value="DOMAIN PROTEIN, PUTATIVE (DUF1995)-RELATED"/>
    <property type="match status" value="1"/>
</dbReference>
<feature type="domain" description="DUF1995" evidence="1">
    <location>
        <begin position="83"/>
        <end position="330"/>
    </location>
</feature>
<dbReference type="InterPro" id="IPR018962">
    <property type="entry name" value="DUF1995"/>
</dbReference>
<keyword evidence="3" id="KW-1185">Reference proteome</keyword>
<comment type="caution">
    <text evidence="2">The sequence shown here is derived from an EMBL/GenBank/DDBJ whole genome shotgun (WGS) entry which is preliminary data.</text>
</comment>
<dbReference type="AlphaFoldDB" id="A0A830HUP3"/>
<dbReference type="PANTHER" id="PTHR35509:SF6">
    <property type="entry name" value="ADENYLATE KINASE"/>
    <property type="match status" value="1"/>
</dbReference>
<organism evidence="2 3">
    <name type="scientific">Pycnococcus provasolii</name>
    <dbReference type="NCBI Taxonomy" id="41880"/>
    <lineage>
        <taxon>Eukaryota</taxon>
        <taxon>Viridiplantae</taxon>
        <taxon>Chlorophyta</taxon>
        <taxon>Pseudoscourfieldiophyceae</taxon>
        <taxon>Pseudoscourfieldiales</taxon>
        <taxon>Pycnococcaceae</taxon>
        <taxon>Pycnococcus</taxon>
    </lineage>
</organism>